<evidence type="ECO:0000256" key="1">
    <source>
        <dbReference type="ARBA" id="ARBA00022723"/>
    </source>
</evidence>
<sequence>MIQQTQSVCSECRGEGEVIPAKDRCKACNAKKIIKSETMLEVHVDKGMRDGQKITFSGEGDQEPGIPPGDVVIVLDEQEHSVFTRKGHHLIIRQELELVEALCGCTKVIDTLDKRHLVYHLLPGEVIKQSDLKVILGEGMPQYKNPFEKGNLIIQFVVHFPVPNFASSKKLQELEKLLPAKEEPLIPDGVETKVLQDISPDQGRHHGHYGGDDDEEDGDGPQAVRCQAQ</sequence>
<keyword evidence="2" id="KW-0677">Repeat</keyword>
<keyword evidence="3" id="KW-0863">Zinc-finger</keyword>
<dbReference type="WBParaSite" id="PSAMB.scaffold15size126113.g369.t1">
    <property type="protein sequence ID" value="PSAMB.scaffold15size126113.g369.t1"/>
    <property type="gene ID" value="PSAMB.scaffold15size126113.g369"/>
</dbReference>
<dbReference type="FunFam" id="2.60.260.20:FF:000003">
    <property type="entry name" value="DnaJ subfamily A member 2"/>
    <property type="match status" value="1"/>
</dbReference>
<organism evidence="7 8">
    <name type="scientific">Plectus sambesii</name>
    <dbReference type="NCBI Taxonomy" id="2011161"/>
    <lineage>
        <taxon>Eukaryota</taxon>
        <taxon>Metazoa</taxon>
        <taxon>Ecdysozoa</taxon>
        <taxon>Nematoda</taxon>
        <taxon>Chromadorea</taxon>
        <taxon>Plectida</taxon>
        <taxon>Plectina</taxon>
        <taxon>Plectoidea</taxon>
        <taxon>Plectidae</taxon>
        <taxon>Plectus</taxon>
    </lineage>
</organism>
<dbReference type="GO" id="GO:0008270">
    <property type="term" value="F:zinc ion binding"/>
    <property type="evidence" value="ECO:0007669"/>
    <property type="project" value="UniProtKB-KW"/>
</dbReference>
<keyword evidence="4" id="KW-0862">Zinc</keyword>
<dbReference type="Gene3D" id="2.60.260.20">
    <property type="entry name" value="Urease metallochaperone UreE, N-terminal domain"/>
    <property type="match status" value="2"/>
</dbReference>
<dbReference type="SUPFAM" id="SSF57938">
    <property type="entry name" value="DnaJ/Hsp40 cysteine-rich domain"/>
    <property type="match status" value="1"/>
</dbReference>
<dbReference type="GO" id="GO:0006457">
    <property type="term" value="P:protein folding"/>
    <property type="evidence" value="ECO:0007669"/>
    <property type="project" value="InterPro"/>
</dbReference>
<evidence type="ECO:0000259" key="6">
    <source>
        <dbReference type="Pfam" id="PF01556"/>
    </source>
</evidence>
<evidence type="ECO:0000256" key="2">
    <source>
        <dbReference type="ARBA" id="ARBA00022737"/>
    </source>
</evidence>
<dbReference type="CDD" id="cd10747">
    <property type="entry name" value="DnaJ_C"/>
    <property type="match status" value="1"/>
</dbReference>
<dbReference type="InterPro" id="IPR044713">
    <property type="entry name" value="DNJA1/2-like"/>
</dbReference>
<proteinExistence type="predicted"/>
<dbReference type="SUPFAM" id="SSF49493">
    <property type="entry name" value="HSP40/DnaJ peptide-binding domain"/>
    <property type="match status" value="2"/>
</dbReference>
<dbReference type="InterPro" id="IPR036410">
    <property type="entry name" value="HSP_DnaJ_Cys-rich_dom_sf"/>
</dbReference>
<feature type="region of interest" description="Disordered" evidence="5">
    <location>
        <begin position="189"/>
        <end position="229"/>
    </location>
</feature>
<evidence type="ECO:0000256" key="5">
    <source>
        <dbReference type="SAM" id="MobiDB-lite"/>
    </source>
</evidence>
<feature type="domain" description="Chaperone DnaJ C-terminal" evidence="6">
    <location>
        <begin position="33"/>
        <end position="161"/>
    </location>
</feature>
<evidence type="ECO:0000313" key="7">
    <source>
        <dbReference type="Proteomes" id="UP000887566"/>
    </source>
</evidence>
<dbReference type="Pfam" id="PF01556">
    <property type="entry name" value="DnaJ_C"/>
    <property type="match status" value="1"/>
</dbReference>
<dbReference type="PANTHER" id="PTHR43888">
    <property type="entry name" value="DNAJ-LIKE-2, ISOFORM A-RELATED"/>
    <property type="match status" value="1"/>
</dbReference>
<dbReference type="AlphaFoldDB" id="A0A914V9D4"/>
<accession>A0A914V9D4</accession>
<evidence type="ECO:0000313" key="8">
    <source>
        <dbReference type="WBParaSite" id="PSAMB.scaffold15size126113.g369.t1"/>
    </source>
</evidence>
<dbReference type="InterPro" id="IPR002939">
    <property type="entry name" value="DnaJ_C"/>
</dbReference>
<dbReference type="GO" id="GO:0051082">
    <property type="term" value="F:unfolded protein binding"/>
    <property type="evidence" value="ECO:0007669"/>
    <property type="project" value="InterPro"/>
</dbReference>
<dbReference type="GO" id="GO:0030544">
    <property type="term" value="F:Hsp70 protein binding"/>
    <property type="evidence" value="ECO:0007669"/>
    <property type="project" value="InterPro"/>
</dbReference>
<name>A0A914V9D4_9BILA</name>
<evidence type="ECO:0000256" key="4">
    <source>
        <dbReference type="ARBA" id="ARBA00022833"/>
    </source>
</evidence>
<keyword evidence="1" id="KW-0479">Metal-binding</keyword>
<evidence type="ECO:0000256" key="3">
    <source>
        <dbReference type="ARBA" id="ARBA00022771"/>
    </source>
</evidence>
<reference evidence="8" key="1">
    <citation type="submission" date="2022-11" db="UniProtKB">
        <authorList>
            <consortium name="WormBaseParasite"/>
        </authorList>
    </citation>
    <scope>IDENTIFICATION</scope>
</reference>
<dbReference type="Proteomes" id="UP000887566">
    <property type="component" value="Unplaced"/>
</dbReference>
<keyword evidence="7" id="KW-1185">Reference proteome</keyword>
<protein>
    <submittedName>
        <fullName evidence="8">Chaperone DnaJ C-terminal domain-containing protein</fullName>
    </submittedName>
</protein>
<dbReference type="InterPro" id="IPR008971">
    <property type="entry name" value="HSP40/DnaJ_pept-bd"/>
</dbReference>